<protein>
    <recommendedName>
        <fullName evidence="3">DegT/DnrJ/EryC1/StrS aminotransferase family protein</fullName>
    </recommendedName>
</protein>
<dbReference type="InterPro" id="IPR015424">
    <property type="entry name" value="PyrdxlP-dep_Trfase"/>
</dbReference>
<evidence type="ECO:0000313" key="2">
    <source>
        <dbReference type="Proteomes" id="UP000319483"/>
    </source>
</evidence>
<dbReference type="Proteomes" id="UP000319483">
    <property type="component" value="Unassembled WGS sequence"/>
</dbReference>
<evidence type="ECO:0008006" key="3">
    <source>
        <dbReference type="Google" id="ProtNLM"/>
    </source>
</evidence>
<dbReference type="SUPFAM" id="SSF53383">
    <property type="entry name" value="PLP-dependent transferases"/>
    <property type="match status" value="1"/>
</dbReference>
<name>A0A556SRE9_9GAMM</name>
<proteinExistence type="predicted"/>
<sequence>MSSELSDYSIGGYFELECMDNQFYHSNAILLNSGRNALRYIIKVNKIKKLNVPAYTCKEVIESIKSEDCVIQFYNLNESFLPIESFRTNEFVLYTNYFGVNNNNIKILEQKYSNLIIDNSQSFYSPCNGLVSFYSPRKFFGLPDGGFILGNKKANLILDEDHSFERCAHLLMRWDKGPEYAYSKFKLNDESLNYQPIKKMSKLTQALMGNIDYEKVKQQRINNFEILNESLSTSNEIVFQFSENQVPMVYPYLINSKKTRNNLLKNRIYIAKYWPEIDLIHPINNYEKYLQEFLLPLPIDQRYNMQDMNKILEVIFG</sequence>
<gene>
    <name evidence="1" type="ORF">FPQ15_04765</name>
</gene>
<dbReference type="AlphaFoldDB" id="A0A556SRE9"/>
<dbReference type="EMBL" id="VMHM01000005">
    <property type="protein sequence ID" value="TSK03698.1"/>
    <property type="molecule type" value="Genomic_DNA"/>
</dbReference>
<dbReference type="RefSeq" id="WP_144091660.1">
    <property type="nucleotide sequence ID" value="NZ_VMHM01000005.1"/>
</dbReference>
<organism evidence="1 2">
    <name type="scientific">Gilliamella apicola</name>
    <dbReference type="NCBI Taxonomy" id="1196095"/>
    <lineage>
        <taxon>Bacteria</taxon>
        <taxon>Pseudomonadati</taxon>
        <taxon>Pseudomonadota</taxon>
        <taxon>Gammaproteobacteria</taxon>
        <taxon>Orbales</taxon>
        <taxon>Orbaceae</taxon>
        <taxon>Gilliamella</taxon>
    </lineage>
</organism>
<comment type="caution">
    <text evidence="1">The sequence shown here is derived from an EMBL/GenBank/DDBJ whole genome shotgun (WGS) entry which is preliminary data.</text>
</comment>
<accession>A0A556SRE9</accession>
<evidence type="ECO:0000313" key="1">
    <source>
        <dbReference type="EMBL" id="TSK03698.1"/>
    </source>
</evidence>
<reference evidence="1 2" key="1">
    <citation type="submission" date="2019-07" db="EMBL/GenBank/DDBJ databases">
        <title>Gilliamella genomes.</title>
        <authorList>
            <person name="Zheng H."/>
        </authorList>
    </citation>
    <scope>NUCLEOTIDE SEQUENCE [LARGE SCALE GENOMIC DNA]</scope>
    <source>
        <strain evidence="1 2">W8127</strain>
    </source>
</reference>